<accession>B6BGK0</accession>
<name>B6BGK0_SULGG</name>
<dbReference type="PATRIC" id="fig|929558.5.peg.1098"/>
<dbReference type="HOGENOM" id="CLU_2276025_0_0_7"/>
<evidence type="ECO:0000313" key="1">
    <source>
        <dbReference type="EMBL" id="EHP29627.1"/>
    </source>
</evidence>
<dbReference type="AlphaFoldDB" id="B6BGK0"/>
<accession>H1FYT2</accession>
<reference evidence="1 2" key="1">
    <citation type="journal article" date="2012" name="Proc. Natl. Acad. Sci. U.S.A.">
        <title>Genome and physiology of a model Epsilonproteobacterium responsible for sulfide detoxification in marine oxygen depletion zones.</title>
        <authorList>
            <person name="Grote J."/>
            <person name="Schott T."/>
            <person name="Bruckner C.G."/>
            <person name="Glockner F.O."/>
            <person name="Jost G."/>
            <person name="Teeling H."/>
            <person name="Labrenz M."/>
            <person name="Jurgens K."/>
        </authorList>
    </citation>
    <scope>NUCLEOTIDE SEQUENCE [LARGE SCALE GENOMIC DNA]</scope>
    <source>
        <strain evidence="1 2">GD1</strain>
    </source>
</reference>
<comment type="caution">
    <text evidence="1">The sequence shown here is derived from an EMBL/GenBank/DDBJ whole genome shotgun (WGS) entry which is preliminary data.</text>
</comment>
<dbReference type="Proteomes" id="UP000006431">
    <property type="component" value="Unassembled WGS sequence"/>
</dbReference>
<dbReference type="STRING" id="929558.SMGD1_1103"/>
<dbReference type="EMBL" id="AFRZ01000001">
    <property type="protein sequence ID" value="EHP29627.1"/>
    <property type="molecule type" value="Genomic_DNA"/>
</dbReference>
<dbReference type="RefSeq" id="WP_008336333.1">
    <property type="nucleotide sequence ID" value="NZ_AFRZ01000001.1"/>
</dbReference>
<proteinExistence type="predicted"/>
<organism evidence="1 2">
    <name type="scientific">Sulfurimonas gotlandica (strain DSM 19862 / JCM 16533 / GD1)</name>
    <dbReference type="NCBI Taxonomy" id="929558"/>
    <lineage>
        <taxon>Bacteria</taxon>
        <taxon>Pseudomonadati</taxon>
        <taxon>Campylobacterota</taxon>
        <taxon>Epsilonproteobacteria</taxon>
        <taxon>Campylobacterales</taxon>
        <taxon>Sulfurimonadaceae</taxon>
        <taxon>Sulfurimonas</taxon>
    </lineage>
</organism>
<sequence>MSKLINLHQKNDPLKDWEEKNIRNKKKSNIAFTQNKQEAHAIYIPKVYDSPQEIARIAEILATKEEIQRSLSSKIIYTNTQESAEINQRRKELLNIKKILQM</sequence>
<keyword evidence="2" id="KW-1185">Reference proteome</keyword>
<gene>
    <name evidence="1" type="ORF">SMGD1_1103</name>
</gene>
<evidence type="ECO:0000313" key="2">
    <source>
        <dbReference type="Proteomes" id="UP000006431"/>
    </source>
</evidence>
<protein>
    <submittedName>
        <fullName evidence="1">Uncharacterized protein</fullName>
    </submittedName>
</protein>